<dbReference type="GO" id="GO:0016787">
    <property type="term" value="F:hydrolase activity"/>
    <property type="evidence" value="ECO:0007669"/>
    <property type="project" value="UniProtKB-KW"/>
</dbReference>
<dbReference type="InterPro" id="IPR029058">
    <property type="entry name" value="AB_hydrolase_fold"/>
</dbReference>
<dbReference type="InterPro" id="IPR000639">
    <property type="entry name" value="Epox_hydrolase-like"/>
</dbReference>
<comment type="caution">
    <text evidence="2">The sequence shown here is derived from an EMBL/GenBank/DDBJ whole genome shotgun (WGS) entry which is preliminary data.</text>
</comment>
<keyword evidence="3" id="KW-1185">Reference proteome</keyword>
<dbReference type="PRINTS" id="PR00111">
    <property type="entry name" value="ABHYDROLASE"/>
</dbReference>
<protein>
    <submittedName>
        <fullName evidence="2">Alpha/beta fold hydrolase</fullName>
    </submittedName>
</protein>
<dbReference type="InterPro" id="IPR000073">
    <property type="entry name" value="AB_hydrolase_1"/>
</dbReference>
<proteinExistence type="predicted"/>
<dbReference type="PANTHER" id="PTHR43798:SF33">
    <property type="entry name" value="HYDROLASE, PUTATIVE (AFU_ORTHOLOGUE AFUA_2G14860)-RELATED"/>
    <property type="match status" value="1"/>
</dbReference>
<evidence type="ECO:0000313" key="3">
    <source>
        <dbReference type="Proteomes" id="UP000325273"/>
    </source>
</evidence>
<organism evidence="2 3">
    <name type="scientific">Paraburkholderia panacisoli</name>
    <dbReference type="NCBI Taxonomy" id="2603818"/>
    <lineage>
        <taxon>Bacteria</taxon>
        <taxon>Pseudomonadati</taxon>
        <taxon>Pseudomonadota</taxon>
        <taxon>Betaproteobacteria</taxon>
        <taxon>Burkholderiales</taxon>
        <taxon>Burkholderiaceae</taxon>
        <taxon>Paraburkholderia</taxon>
    </lineage>
</organism>
<dbReference type="InterPro" id="IPR050266">
    <property type="entry name" value="AB_hydrolase_sf"/>
</dbReference>
<dbReference type="Pfam" id="PF00561">
    <property type="entry name" value="Abhydrolase_1"/>
    <property type="match status" value="1"/>
</dbReference>
<feature type="domain" description="AB hydrolase-1" evidence="1">
    <location>
        <begin position="19"/>
        <end position="246"/>
    </location>
</feature>
<name>A0A5B0G4I3_9BURK</name>
<dbReference type="Gene3D" id="3.40.50.1820">
    <property type="entry name" value="alpha/beta hydrolase"/>
    <property type="match status" value="1"/>
</dbReference>
<dbReference type="EMBL" id="VTUZ01000084">
    <property type="protein sequence ID" value="KAA0997491.1"/>
    <property type="molecule type" value="Genomic_DNA"/>
</dbReference>
<dbReference type="GO" id="GO:0016020">
    <property type="term" value="C:membrane"/>
    <property type="evidence" value="ECO:0007669"/>
    <property type="project" value="TreeGrafter"/>
</dbReference>
<accession>A0A5B0G4I3</accession>
<gene>
    <name evidence="2" type="ORF">FVF58_49020</name>
</gene>
<dbReference type="Proteomes" id="UP000325273">
    <property type="component" value="Unassembled WGS sequence"/>
</dbReference>
<evidence type="ECO:0000259" key="1">
    <source>
        <dbReference type="Pfam" id="PF00561"/>
    </source>
</evidence>
<reference evidence="2 3" key="1">
    <citation type="submission" date="2019-08" db="EMBL/GenBank/DDBJ databases">
        <title>Paraburkholderia sp. DCY113.</title>
        <authorList>
            <person name="Kang J."/>
        </authorList>
    </citation>
    <scope>NUCLEOTIDE SEQUENCE [LARGE SCALE GENOMIC DNA]</scope>
    <source>
        <strain evidence="2 3">DCY113</strain>
    </source>
</reference>
<evidence type="ECO:0000313" key="2">
    <source>
        <dbReference type="EMBL" id="KAA0997491.1"/>
    </source>
</evidence>
<dbReference type="RefSeq" id="WP_149676692.1">
    <property type="nucleotide sequence ID" value="NZ_VTUZ01000084.1"/>
</dbReference>
<dbReference type="PRINTS" id="PR00412">
    <property type="entry name" value="EPOXHYDRLASE"/>
</dbReference>
<keyword evidence="2" id="KW-0378">Hydrolase</keyword>
<dbReference type="AlphaFoldDB" id="A0A5B0G4I3"/>
<dbReference type="PANTHER" id="PTHR43798">
    <property type="entry name" value="MONOACYLGLYCEROL LIPASE"/>
    <property type="match status" value="1"/>
</dbReference>
<dbReference type="SUPFAM" id="SSF53474">
    <property type="entry name" value="alpha/beta-Hydrolases"/>
    <property type="match status" value="1"/>
</dbReference>
<sequence>MTTTQVQGLYIETEGDGAPVVCIHGLGGSSNNWTPVLGAFEGKRVIRIDLPGSARSELPSQKLSIDVYVDIIAAALRELKIEQADMVAHSMGTIVAQHLAVKHPQLVKSLALFGPLLAPPDAGRDGIRQRAALARDKGVGGLQEIADAIVKGATSDESKAQRPVALALVRESVMRQSPEGYAQSCEALAGAQPAQIEQIKVPTLLITGDQDGVGKPDAVKAMGERIAGAKVVVLNGCGHWTTFEKPAESKAELQAFYRAAP</sequence>